<accession>A0A6G5AG33</accession>
<dbReference type="AlphaFoldDB" id="A0A6G5AG33"/>
<evidence type="ECO:0000313" key="1">
    <source>
        <dbReference type="EMBL" id="NIE49951.1"/>
    </source>
</evidence>
<dbReference type="EMBL" id="GIKN01007678">
    <property type="protein sequence ID" value="NIE49951.1"/>
    <property type="molecule type" value="Transcribed_RNA"/>
</dbReference>
<organism evidence="1">
    <name type="scientific">Rhipicephalus microplus</name>
    <name type="common">Cattle tick</name>
    <name type="synonym">Boophilus microplus</name>
    <dbReference type="NCBI Taxonomy" id="6941"/>
    <lineage>
        <taxon>Eukaryota</taxon>
        <taxon>Metazoa</taxon>
        <taxon>Ecdysozoa</taxon>
        <taxon>Arthropoda</taxon>
        <taxon>Chelicerata</taxon>
        <taxon>Arachnida</taxon>
        <taxon>Acari</taxon>
        <taxon>Parasitiformes</taxon>
        <taxon>Ixodida</taxon>
        <taxon>Ixodoidea</taxon>
        <taxon>Ixodidae</taxon>
        <taxon>Rhipicephalinae</taxon>
        <taxon>Rhipicephalus</taxon>
        <taxon>Boophilus</taxon>
    </lineage>
</organism>
<name>A0A6G5AG33_RHIMP</name>
<reference evidence="1" key="1">
    <citation type="submission" date="2020-03" db="EMBL/GenBank/DDBJ databases">
        <title>A transcriptome and proteome of the tick Rhipicephalus microplus shaped by the genetic composition of its hosts and developmental stage.</title>
        <authorList>
            <person name="Garcia G.R."/>
            <person name="Ribeiro J.M.C."/>
            <person name="Maruyama S.R."/>
            <person name="Gardinasse L.G."/>
            <person name="Nelson K."/>
            <person name="Ferreira B.R."/>
            <person name="Andrade T.G."/>
            <person name="Santos I.K.F.M."/>
        </authorList>
    </citation>
    <scope>NUCLEOTIDE SEQUENCE</scope>
    <source>
        <strain evidence="1">NSGR</strain>
        <tissue evidence="1">Salivary glands</tissue>
    </source>
</reference>
<protein>
    <submittedName>
        <fullName evidence="1">Uncharacterized protein</fullName>
    </submittedName>
</protein>
<proteinExistence type="predicted"/>
<sequence length="117" mass="13170">MSLLELLLKGNGFVTLTHCSRFFIVDFNSDTIMHFCAFETLFLGRVRLLIKPERLLQLLVCCCYGTVKSYHCRPTSPFFVAKECAVHMLSTRMVASATGAVFLCCLSTLNQCEVFLS</sequence>